<dbReference type="Proteomes" id="UP001054945">
    <property type="component" value="Unassembled WGS sequence"/>
</dbReference>
<keyword evidence="2" id="KW-1185">Reference proteome</keyword>
<organism evidence="1 2">
    <name type="scientific">Caerostris extrusa</name>
    <name type="common">Bark spider</name>
    <name type="synonym">Caerostris bankana</name>
    <dbReference type="NCBI Taxonomy" id="172846"/>
    <lineage>
        <taxon>Eukaryota</taxon>
        <taxon>Metazoa</taxon>
        <taxon>Ecdysozoa</taxon>
        <taxon>Arthropoda</taxon>
        <taxon>Chelicerata</taxon>
        <taxon>Arachnida</taxon>
        <taxon>Araneae</taxon>
        <taxon>Araneomorphae</taxon>
        <taxon>Entelegynae</taxon>
        <taxon>Araneoidea</taxon>
        <taxon>Araneidae</taxon>
        <taxon>Caerostris</taxon>
    </lineage>
</organism>
<dbReference type="EMBL" id="BPLR01012108">
    <property type="protein sequence ID" value="GIY51439.1"/>
    <property type="molecule type" value="Genomic_DNA"/>
</dbReference>
<sequence length="128" mass="14663">MQPLMITVIQRTKIFFTNTNLKGQNFGGNTGDYKGTRELDDKSNVPYEPQYDEISFKNGNAYPNNYKSSKGFNDSPNTGIIYEPRDFKNDHSQAPVYKENTKSFANFPRKTDSVSHVYFEMGHSKIMA</sequence>
<protein>
    <submittedName>
        <fullName evidence="1">Uncharacterized protein</fullName>
    </submittedName>
</protein>
<dbReference type="AlphaFoldDB" id="A0AAV4U0X7"/>
<accession>A0AAV4U0X7</accession>
<reference evidence="1 2" key="1">
    <citation type="submission" date="2021-06" db="EMBL/GenBank/DDBJ databases">
        <title>Caerostris extrusa draft genome.</title>
        <authorList>
            <person name="Kono N."/>
            <person name="Arakawa K."/>
        </authorList>
    </citation>
    <scope>NUCLEOTIDE SEQUENCE [LARGE SCALE GENOMIC DNA]</scope>
</reference>
<evidence type="ECO:0000313" key="1">
    <source>
        <dbReference type="EMBL" id="GIY51439.1"/>
    </source>
</evidence>
<gene>
    <name evidence="1" type="ORF">CEXT_237101</name>
</gene>
<name>A0AAV4U0X7_CAEEX</name>
<proteinExistence type="predicted"/>
<evidence type="ECO:0000313" key="2">
    <source>
        <dbReference type="Proteomes" id="UP001054945"/>
    </source>
</evidence>
<comment type="caution">
    <text evidence="1">The sequence shown here is derived from an EMBL/GenBank/DDBJ whole genome shotgun (WGS) entry which is preliminary data.</text>
</comment>